<evidence type="ECO:0000256" key="9">
    <source>
        <dbReference type="ARBA" id="ARBA00031306"/>
    </source>
</evidence>
<protein>
    <recommendedName>
        <fullName evidence="3">FAD:protein FMN transferase</fullName>
        <ecNumber evidence="2">2.7.1.180</ecNumber>
    </recommendedName>
    <alternativeName>
        <fullName evidence="9">Flavin transferase</fullName>
    </alternativeName>
</protein>
<dbReference type="PANTHER" id="PTHR30040:SF2">
    <property type="entry name" value="FAD:PROTEIN FMN TRANSFERASE"/>
    <property type="match status" value="1"/>
</dbReference>
<comment type="caution">
    <text evidence="11">The sequence shown here is derived from an EMBL/GenBank/DDBJ whole genome shotgun (WGS) entry which is preliminary data.</text>
</comment>
<sequence length="239" mass="25554">MRRVEHVMGFPVSLRVDDEGFDDTVADALFAWLREADARFSPFREDSEVSRLDRGELPPARTGPDLTEVLDLCERYRTATGGAFDVRLPGRRLDPCAVVKGWSVQRGAELLEAAGARRFCLNAGGDVVAAGGPWRVGVRHPGHAGRLCAVVHLTDGAVATSARYERGDHIVDGRTGRPATGLLSLTVVAPTLTEADAVATAGFALGRDGPEWAAARPGCEVFAVTADRRVLRTPGFPTP</sequence>
<evidence type="ECO:0000256" key="6">
    <source>
        <dbReference type="ARBA" id="ARBA00022723"/>
    </source>
</evidence>
<keyword evidence="4" id="KW-0285">Flavoprotein</keyword>
<evidence type="ECO:0000313" key="11">
    <source>
        <dbReference type="EMBL" id="MFF1272052.1"/>
    </source>
</evidence>
<dbReference type="EMBL" id="JBHVZQ010000001">
    <property type="protein sequence ID" value="MFF1272052.1"/>
    <property type="molecule type" value="Genomic_DNA"/>
</dbReference>
<name>A0ABW6PYW7_9ACTN</name>
<comment type="cofactor">
    <cofactor evidence="1">
        <name>Mg(2+)</name>
        <dbReference type="ChEBI" id="CHEBI:18420"/>
    </cofactor>
</comment>
<evidence type="ECO:0000256" key="7">
    <source>
        <dbReference type="ARBA" id="ARBA00022827"/>
    </source>
</evidence>
<keyword evidence="8" id="KW-0460">Magnesium</keyword>
<organism evidence="11 12">
    <name type="scientific">Streptomyces marokkonensis</name>
    <dbReference type="NCBI Taxonomy" id="324855"/>
    <lineage>
        <taxon>Bacteria</taxon>
        <taxon>Bacillati</taxon>
        <taxon>Actinomycetota</taxon>
        <taxon>Actinomycetes</taxon>
        <taxon>Kitasatosporales</taxon>
        <taxon>Streptomycetaceae</taxon>
        <taxon>Streptomyces</taxon>
    </lineage>
</organism>
<evidence type="ECO:0000256" key="5">
    <source>
        <dbReference type="ARBA" id="ARBA00022679"/>
    </source>
</evidence>
<keyword evidence="6" id="KW-0479">Metal-binding</keyword>
<evidence type="ECO:0000256" key="10">
    <source>
        <dbReference type="ARBA" id="ARBA00048540"/>
    </source>
</evidence>
<dbReference type="InterPro" id="IPR003374">
    <property type="entry name" value="ApbE-like_sf"/>
</dbReference>
<dbReference type="PANTHER" id="PTHR30040">
    <property type="entry name" value="THIAMINE BIOSYNTHESIS LIPOPROTEIN APBE"/>
    <property type="match status" value="1"/>
</dbReference>
<dbReference type="GO" id="GO:0016740">
    <property type="term" value="F:transferase activity"/>
    <property type="evidence" value="ECO:0007669"/>
    <property type="project" value="UniProtKB-KW"/>
</dbReference>
<evidence type="ECO:0000256" key="4">
    <source>
        <dbReference type="ARBA" id="ARBA00022630"/>
    </source>
</evidence>
<keyword evidence="7" id="KW-0274">FAD</keyword>
<dbReference type="EC" id="2.7.1.180" evidence="2"/>
<dbReference type="Gene3D" id="3.10.520.10">
    <property type="entry name" value="ApbE-like domains"/>
    <property type="match status" value="2"/>
</dbReference>
<gene>
    <name evidence="11" type="ORF">ACFVZC_01265</name>
</gene>
<comment type="catalytic activity">
    <reaction evidence="10">
        <text>L-threonyl-[protein] + FAD = FMN-L-threonyl-[protein] + AMP + H(+)</text>
        <dbReference type="Rhea" id="RHEA:36847"/>
        <dbReference type="Rhea" id="RHEA-COMP:11060"/>
        <dbReference type="Rhea" id="RHEA-COMP:11061"/>
        <dbReference type="ChEBI" id="CHEBI:15378"/>
        <dbReference type="ChEBI" id="CHEBI:30013"/>
        <dbReference type="ChEBI" id="CHEBI:57692"/>
        <dbReference type="ChEBI" id="CHEBI:74257"/>
        <dbReference type="ChEBI" id="CHEBI:456215"/>
        <dbReference type="EC" id="2.7.1.180"/>
    </reaction>
</comment>
<keyword evidence="12" id="KW-1185">Reference proteome</keyword>
<evidence type="ECO:0000256" key="8">
    <source>
        <dbReference type="ARBA" id="ARBA00022842"/>
    </source>
</evidence>
<accession>A0ABW6PYW7</accession>
<proteinExistence type="predicted"/>
<dbReference type="SUPFAM" id="SSF143631">
    <property type="entry name" value="ApbE-like"/>
    <property type="match status" value="1"/>
</dbReference>
<evidence type="ECO:0000256" key="3">
    <source>
        <dbReference type="ARBA" id="ARBA00016337"/>
    </source>
</evidence>
<evidence type="ECO:0000256" key="1">
    <source>
        <dbReference type="ARBA" id="ARBA00001946"/>
    </source>
</evidence>
<evidence type="ECO:0000256" key="2">
    <source>
        <dbReference type="ARBA" id="ARBA00011955"/>
    </source>
</evidence>
<reference evidence="11 12" key="1">
    <citation type="submission" date="2024-09" db="EMBL/GenBank/DDBJ databases">
        <title>The Natural Products Discovery Center: Release of the First 8490 Sequenced Strains for Exploring Actinobacteria Biosynthetic Diversity.</title>
        <authorList>
            <person name="Kalkreuter E."/>
            <person name="Kautsar S.A."/>
            <person name="Yang D."/>
            <person name="Bader C.D."/>
            <person name="Teijaro C.N."/>
            <person name="Fluegel L."/>
            <person name="Davis C.M."/>
            <person name="Simpson J.R."/>
            <person name="Lauterbach L."/>
            <person name="Steele A.D."/>
            <person name="Gui C."/>
            <person name="Meng S."/>
            <person name="Li G."/>
            <person name="Viehrig K."/>
            <person name="Ye F."/>
            <person name="Su P."/>
            <person name="Kiefer A.F."/>
            <person name="Nichols A."/>
            <person name="Cepeda A.J."/>
            <person name="Yan W."/>
            <person name="Fan B."/>
            <person name="Jiang Y."/>
            <person name="Adhikari A."/>
            <person name="Zheng C.-J."/>
            <person name="Schuster L."/>
            <person name="Cowan T.M."/>
            <person name="Smanski M.J."/>
            <person name="Chevrette M.G."/>
            <person name="De Carvalho L.P.S."/>
            <person name="Shen B."/>
        </authorList>
    </citation>
    <scope>NUCLEOTIDE SEQUENCE [LARGE SCALE GENOMIC DNA]</scope>
    <source>
        <strain evidence="11 12">NPDC058328</strain>
    </source>
</reference>
<dbReference type="RefSeq" id="WP_388232310.1">
    <property type="nucleotide sequence ID" value="NZ_JBHVZQ010000001.1"/>
</dbReference>
<dbReference type="Proteomes" id="UP001601627">
    <property type="component" value="Unassembled WGS sequence"/>
</dbReference>
<keyword evidence="5 11" id="KW-0808">Transferase</keyword>
<evidence type="ECO:0000313" key="12">
    <source>
        <dbReference type="Proteomes" id="UP001601627"/>
    </source>
</evidence>
<dbReference type="Pfam" id="PF02424">
    <property type="entry name" value="ApbE"/>
    <property type="match status" value="2"/>
</dbReference>
<dbReference type="InterPro" id="IPR024932">
    <property type="entry name" value="ApbE"/>
</dbReference>